<keyword evidence="2" id="KW-0808">Transferase</keyword>
<dbReference type="PROSITE" id="PS51417">
    <property type="entry name" value="ARF"/>
    <property type="match status" value="1"/>
</dbReference>
<feature type="region of interest" description="Disordered" evidence="6">
    <location>
        <begin position="750"/>
        <end position="812"/>
    </location>
</feature>
<dbReference type="SMART" id="SM00176">
    <property type="entry name" value="RAN"/>
    <property type="match status" value="1"/>
</dbReference>
<keyword evidence="5" id="KW-0067">ATP-binding</keyword>
<dbReference type="InterPro" id="IPR001806">
    <property type="entry name" value="Small_GTPase"/>
</dbReference>
<feature type="compositionally biased region" description="Low complexity" evidence="6">
    <location>
        <begin position="787"/>
        <end position="799"/>
    </location>
</feature>
<evidence type="ECO:0000256" key="2">
    <source>
        <dbReference type="ARBA" id="ARBA00022679"/>
    </source>
</evidence>
<sequence length="1078" mass="125694">MSDQNDEKERRFKFIVVGDMGAGKTSIIQRYTNNVFSNSYKATIGVDFFMKDLKRDNEIIKLQLWDIAGQEMFRHMTRVYYRDSVAALLVFDVDSRSSFEVINEWKKDIDEKVRTNTNSPIPVVLCANKIDLVDEESSWNKTKKGMDKICEEQGYIGWFETSAKTDQNISNSIEFLLDYVLDNKIEKSNSSTKKDKIVENLGEFEEFSHEDKNQDSGFKLAVHKETGQKAAIKILSKSQLNSQENMMNKVRREIAVQRLIKHPSILRIYEVFETKAYLFLVLEYVSGGELFDYIVECGRVSSHESRIFFQQIIYGLEHIHSFSITHRDLKPENLLLDKNKNVKIADFGMARVMEVGGLLQTSCGSPHYVSPEVLKGKGYDGQKSDIWSCGVILYALRNGCLPFDEKTYPELINVVKSGKFTFAEQLEESEKDLIQRMLTVDPNLRITLKQIKRHPWFTYNFPHNYISPSPPYDYGKNLKAPFTEEQIDNEILEQLEVIEWVNSKKLIEALKSDQINSIKIFYELFRKRQQKEDKITNLKIKKKKTKKQKRRGSLPNGRTKKSPITMRRKSVSDSKNLDKIEIKNTNVDQSTVLELQQLVKLTEKENDIDYNDFSEIINKVTTLDLGINDNLRGNNKKSIISPPNGFKKKIRTRQIKKKINSKMKKKKKKKKKINKKNNKENKKKNKKNSPRITPSILSSNIDFVDEFSDSKFSKETDENLSQELNSDEEEQYFTGQGIFMDDIRYSNSKNQQNFSLNNTSSNTTKSSNINIYNDMGKGNKSSKKTQSKSIQINNQNNNHQNKKQKTRSRTHSPPFLTNFMEKFNSSHDSNVNDNEEEMLAKNFKEQINNSKQQDQIFGSPLFHRKGKIYRQESFHNKDQQEIYGQIEENNGWFNQVLNKKEQKKLNKKLKQQLKIAKRGLWKRLEQNQNIPVYICQDTMIAVSSASLLDVIVQLQTALSICNFTWSYPSLNILEGKIRKIKIRIKIEECKFEKIIKILSRNLLIGTKNNNNNNNKNKISENESLEKLFKTEQQISQQLNQWDTKRVRKWGVLIHFIWKVGNSKKFIDEVKNLIRFITE</sequence>
<organism evidence="8 9">
    <name type="scientific">Anaeramoeba flamelloides</name>
    <dbReference type="NCBI Taxonomy" id="1746091"/>
    <lineage>
        <taxon>Eukaryota</taxon>
        <taxon>Metamonada</taxon>
        <taxon>Anaeramoebidae</taxon>
        <taxon>Anaeramoeba</taxon>
    </lineage>
</organism>
<feature type="compositionally biased region" description="Low complexity" evidence="6">
    <location>
        <begin position="750"/>
        <end position="779"/>
    </location>
</feature>
<keyword evidence="3" id="KW-0547">Nucleotide-binding</keyword>
<dbReference type="PROSITE" id="PS50011">
    <property type="entry name" value="PROTEIN_KINASE_DOM"/>
    <property type="match status" value="1"/>
</dbReference>
<dbReference type="InterPro" id="IPR008271">
    <property type="entry name" value="Ser/Thr_kinase_AS"/>
</dbReference>
<evidence type="ECO:0000256" key="3">
    <source>
        <dbReference type="ARBA" id="ARBA00022741"/>
    </source>
</evidence>
<keyword evidence="4 8" id="KW-0418">Kinase</keyword>
<accession>A0AAV7YCL5</accession>
<feature type="domain" description="Protein kinase" evidence="7">
    <location>
        <begin position="204"/>
        <end position="457"/>
    </location>
</feature>
<dbReference type="EMBL" id="JANTQA010000070">
    <property type="protein sequence ID" value="KAJ3426296.1"/>
    <property type="molecule type" value="Genomic_DNA"/>
</dbReference>
<dbReference type="Pfam" id="PF00069">
    <property type="entry name" value="Pkinase"/>
    <property type="match status" value="1"/>
</dbReference>
<protein>
    <submittedName>
        <fullName evidence="8">Protein kinase</fullName>
    </submittedName>
</protein>
<dbReference type="GO" id="GO:0005737">
    <property type="term" value="C:cytoplasm"/>
    <property type="evidence" value="ECO:0007669"/>
    <property type="project" value="TreeGrafter"/>
</dbReference>
<evidence type="ECO:0000256" key="6">
    <source>
        <dbReference type="SAM" id="MobiDB-lite"/>
    </source>
</evidence>
<evidence type="ECO:0000256" key="5">
    <source>
        <dbReference type="ARBA" id="ARBA00022840"/>
    </source>
</evidence>
<dbReference type="PROSITE" id="PS51419">
    <property type="entry name" value="RAB"/>
    <property type="match status" value="1"/>
</dbReference>
<evidence type="ECO:0000256" key="1">
    <source>
        <dbReference type="ARBA" id="ARBA00022527"/>
    </source>
</evidence>
<proteinExistence type="predicted"/>
<dbReference type="Gene3D" id="3.40.50.300">
    <property type="entry name" value="P-loop containing nucleotide triphosphate hydrolases"/>
    <property type="match status" value="1"/>
</dbReference>
<dbReference type="NCBIfam" id="TIGR00231">
    <property type="entry name" value="small_GTP"/>
    <property type="match status" value="1"/>
</dbReference>
<dbReference type="FunFam" id="3.40.50.300:FF:002133">
    <property type="entry name" value="Ras family protein"/>
    <property type="match status" value="1"/>
</dbReference>
<feature type="compositionally biased region" description="Basic residues" evidence="6">
    <location>
        <begin position="800"/>
        <end position="810"/>
    </location>
</feature>
<dbReference type="InterPro" id="IPR011009">
    <property type="entry name" value="Kinase-like_dom_sf"/>
</dbReference>
<keyword evidence="1" id="KW-0723">Serine/threonine-protein kinase</keyword>
<dbReference type="PRINTS" id="PR00449">
    <property type="entry name" value="RASTRNSFRMNG"/>
</dbReference>
<dbReference type="SUPFAM" id="SSF56112">
    <property type="entry name" value="Protein kinase-like (PK-like)"/>
    <property type="match status" value="1"/>
</dbReference>
<dbReference type="GO" id="GO:0003924">
    <property type="term" value="F:GTPase activity"/>
    <property type="evidence" value="ECO:0007669"/>
    <property type="project" value="InterPro"/>
</dbReference>
<comment type="caution">
    <text evidence="8">The sequence shown here is derived from an EMBL/GenBank/DDBJ whole genome shotgun (WGS) entry which is preliminary data.</text>
</comment>
<feature type="compositionally biased region" description="Basic residues" evidence="6">
    <location>
        <begin position="659"/>
        <end position="689"/>
    </location>
</feature>
<evidence type="ECO:0000313" key="8">
    <source>
        <dbReference type="EMBL" id="KAJ3426296.1"/>
    </source>
</evidence>
<dbReference type="SMART" id="SM00175">
    <property type="entry name" value="RAB"/>
    <property type="match status" value="1"/>
</dbReference>
<dbReference type="Pfam" id="PF00071">
    <property type="entry name" value="Ras"/>
    <property type="match status" value="1"/>
</dbReference>
<dbReference type="Proteomes" id="UP001146793">
    <property type="component" value="Unassembled WGS sequence"/>
</dbReference>
<dbReference type="GO" id="GO:0004674">
    <property type="term" value="F:protein serine/threonine kinase activity"/>
    <property type="evidence" value="ECO:0007669"/>
    <property type="project" value="UniProtKB-KW"/>
</dbReference>
<dbReference type="InterPro" id="IPR000719">
    <property type="entry name" value="Prot_kinase_dom"/>
</dbReference>
<evidence type="ECO:0000313" key="9">
    <source>
        <dbReference type="Proteomes" id="UP001146793"/>
    </source>
</evidence>
<dbReference type="PROSITE" id="PS00108">
    <property type="entry name" value="PROTEIN_KINASE_ST"/>
    <property type="match status" value="1"/>
</dbReference>
<feature type="region of interest" description="Disordered" evidence="6">
    <location>
        <begin position="539"/>
        <end position="577"/>
    </location>
</feature>
<dbReference type="SMART" id="SM00174">
    <property type="entry name" value="RHO"/>
    <property type="match status" value="1"/>
</dbReference>
<dbReference type="PROSITE" id="PS51420">
    <property type="entry name" value="RHO"/>
    <property type="match status" value="1"/>
</dbReference>
<dbReference type="PANTHER" id="PTHR24346">
    <property type="entry name" value="MAP/MICROTUBULE AFFINITY-REGULATING KINASE"/>
    <property type="match status" value="1"/>
</dbReference>
<evidence type="ECO:0000256" key="4">
    <source>
        <dbReference type="ARBA" id="ARBA00022777"/>
    </source>
</evidence>
<dbReference type="SMART" id="SM00173">
    <property type="entry name" value="RAS"/>
    <property type="match status" value="1"/>
</dbReference>
<dbReference type="PANTHER" id="PTHR24346:SF82">
    <property type="entry name" value="KP78A-RELATED"/>
    <property type="match status" value="1"/>
</dbReference>
<dbReference type="Gene3D" id="1.10.510.10">
    <property type="entry name" value="Transferase(Phosphotransferase) domain 1"/>
    <property type="match status" value="1"/>
</dbReference>
<gene>
    <name evidence="8" type="ORF">M0812_28749</name>
</gene>
<dbReference type="GO" id="GO:0005525">
    <property type="term" value="F:GTP binding"/>
    <property type="evidence" value="ECO:0007669"/>
    <property type="project" value="InterPro"/>
</dbReference>
<dbReference type="FunFam" id="1.10.510.10:FF:000571">
    <property type="entry name" value="Maternal embryonic leucine zipper kinase"/>
    <property type="match status" value="1"/>
</dbReference>
<dbReference type="InterPro" id="IPR027417">
    <property type="entry name" value="P-loop_NTPase"/>
</dbReference>
<reference evidence="8" key="1">
    <citation type="submission" date="2022-08" db="EMBL/GenBank/DDBJ databases">
        <title>Novel sulphate-reducing endosymbionts in the free-living metamonad Anaeramoeba.</title>
        <authorList>
            <person name="Jerlstrom-Hultqvist J."/>
            <person name="Cepicka I."/>
            <person name="Gallot-Lavallee L."/>
            <person name="Salas-Leiva D."/>
            <person name="Curtis B.A."/>
            <person name="Zahonova K."/>
            <person name="Pipaliya S."/>
            <person name="Dacks J."/>
            <person name="Roger A.J."/>
        </authorList>
    </citation>
    <scope>NUCLEOTIDE SEQUENCE</scope>
    <source>
        <strain evidence="8">Busselton2</strain>
    </source>
</reference>
<dbReference type="SMART" id="SM00220">
    <property type="entry name" value="S_TKc"/>
    <property type="match status" value="1"/>
</dbReference>
<dbReference type="GO" id="GO:0035556">
    <property type="term" value="P:intracellular signal transduction"/>
    <property type="evidence" value="ECO:0007669"/>
    <property type="project" value="TreeGrafter"/>
</dbReference>
<dbReference type="InterPro" id="IPR005225">
    <property type="entry name" value="Small_GTP-bd"/>
</dbReference>
<dbReference type="AlphaFoldDB" id="A0AAV7YCL5"/>
<evidence type="ECO:0000259" key="7">
    <source>
        <dbReference type="PROSITE" id="PS50011"/>
    </source>
</evidence>
<dbReference type="PROSITE" id="PS51421">
    <property type="entry name" value="RAS"/>
    <property type="match status" value="1"/>
</dbReference>
<feature type="region of interest" description="Disordered" evidence="6">
    <location>
        <begin position="659"/>
        <end position="695"/>
    </location>
</feature>
<feature type="compositionally biased region" description="Basic residues" evidence="6">
    <location>
        <begin position="539"/>
        <end position="569"/>
    </location>
</feature>
<name>A0AAV7YCL5_9EUKA</name>
<dbReference type="SUPFAM" id="SSF52540">
    <property type="entry name" value="P-loop containing nucleoside triphosphate hydrolases"/>
    <property type="match status" value="1"/>
</dbReference>
<dbReference type="GO" id="GO:0005524">
    <property type="term" value="F:ATP binding"/>
    <property type="evidence" value="ECO:0007669"/>
    <property type="project" value="UniProtKB-KW"/>
</dbReference>